<dbReference type="Proteomes" id="UP000622475">
    <property type="component" value="Unassembled WGS sequence"/>
</dbReference>
<sequence length="266" mass="29305">MKTLLLSIFCCTVLHVSAQKLPTVQKANIHAPAQVKTDGKATEWGPLRAYNKATNIFYTVANDQQRLYLTVQASDRKIITKIVNGGLAFSVNKSSKKLDADAMTICYPMFDKKNRPQLDLDGETSTAANPQELSRKVDSIAALNNDRMVAKMKWIKVNGISGLDTVSIYNEDGIKAVSLIDSKMVYTYELAIDLKNLGLSPVKGQKFYYNIKLNGIPQNETPGMSVATGPDGETTAFVVTNPRLALGYTESWTPTDLWGEYQLVGK</sequence>
<name>A0A929KYW8_9SPHI</name>
<comment type="caution">
    <text evidence="1">The sequence shown here is derived from an EMBL/GenBank/DDBJ whole genome shotgun (WGS) entry which is preliminary data.</text>
</comment>
<protein>
    <submittedName>
        <fullName evidence="1">Uncharacterized protein</fullName>
    </submittedName>
</protein>
<reference evidence="1" key="1">
    <citation type="submission" date="2020-10" db="EMBL/GenBank/DDBJ databases">
        <title>Mucilaginibacter mali sp. nov., isolated from rhizosphere soil of apple orchard.</title>
        <authorList>
            <person name="Lee J.-S."/>
            <person name="Kim H.S."/>
            <person name="Kim J.-S."/>
        </authorList>
    </citation>
    <scope>NUCLEOTIDE SEQUENCE</scope>
    <source>
        <strain evidence="1">KCTC 22746</strain>
    </source>
</reference>
<organism evidence="1 2">
    <name type="scientific">Mucilaginibacter myungsuensis</name>
    <dbReference type="NCBI Taxonomy" id="649104"/>
    <lineage>
        <taxon>Bacteria</taxon>
        <taxon>Pseudomonadati</taxon>
        <taxon>Bacteroidota</taxon>
        <taxon>Sphingobacteriia</taxon>
        <taxon>Sphingobacteriales</taxon>
        <taxon>Sphingobacteriaceae</taxon>
        <taxon>Mucilaginibacter</taxon>
    </lineage>
</organism>
<evidence type="ECO:0000313" key="1">
    <source>
        <dbReference type="EMBL" id="MBE9661424.1"/>
    </source>
</evidence>
<dbReference type="RefSeq" id="WP_194110613.1">
    <property type="nucleotide sequence ID" value="NZ_JADFFL010000002.1"/>
</dbReference>
<evidence type="ECO:0000313" key="2">
    <source>
        <dbReference type="Proteomes" id="UP000622475"/>
    </source>
</evidence>
<accession>A0A929KYW8</accession>
<keyword evidence="2" id="KW-1185">Reference proteome</keyword>
<dbReference type="AlphaFoldDB" id="A0A929KYW8"/>
<gene>
    <name evidence="1" type="ORF">IRJ16_05975</name>
</gene>
<proteinExistence type="predicted"/>
<dbReference type="EMBL" id="JADFFL010000002">
    <property type="protein sequence ID" value="MBE9661424.1"/>
    <property type="molecule type" value="Genomic_DNA"/>
</dbReference>